<organism evidence="1 2">
    <name type="scientific">Rhodocollybia butyracea</name>
    <dbReference type="NCBI Taxonomy" id="206335"/>
    <lineage>
        <taxon>Eukaryota</taxon>
        <taxon>Fungi</taxon>
        <taxon>Dikarya</taxon>
        <taxon>Basidiomycota</taxon>
        <taxon>Agaricomycotina</taxon>
        <taxon>Agaricomycetes</taxon>
        <taxon>Agaricomycetidae</taxon>
        <taxon>Agaricales</taxon>
        <taxon>Marasmiineae</taxon>
        <taxon>Omphalotaceae</taxon>
        <taxon>Rhodocollybia</taxon>
    </lineage>
</organism>
<keyword evidence="2" id="KW-1185">Reference proteome</keyword>
<name>A0A9P5PPJ5_9AGAR</name>
<sequence>MLEVIDFLLPCLQYSVSFNLLALFKKVIMEGSNETMINESKQLRVGVEGVSTLQTIVQRFNTVNIVSESASTSTLHGVVVKLFQVGIIHNLQQLGMFGNGVDEVIEILNVETRLLNNTWPKVFAITKIDAVEARRMQLRKWMEIDEWELKGLQRRDSKC</sequence>
<evidence type="ECO:0000313" key="1">
    <source>
        <dbReference type="EMBL" id="KAF9067044.1"/>
    </source>
</evidence>
<accession>A0A9P5PPJ5</accession>
<dbReference type="AlphaFoldDB" id="A0A9P5PPJ5"/>
<dbReference type="Proteomes" id="UP000772434">
    <property type="component" value="Unassembled WGS sequence"/>
</dbReference>
<protein>
    <submittedName>
        <fullName evidence="1">Uncharacterized protein</fullName>
    </submittedName>
</protein>
<gene>
    <name evidence="1" type="ORF">BDP27DRAFT_1365155</name>
</gene>
<proteinExistence type="predicted"/>
<dbReference type="EMBL" id="JADNRY010000078">
    <property type="protein sequence ID" value="KAF9067044.1"/>
    <property type="molecule type" value="Genomic_DNA"/>
</dbReference>
<evidence type="ECO:0000313" key="2">
    <source>
        <dbReference type="Proteomes" id="UP000772434"/>
    </source>
</evidence>
<reference evidence="1" key="1">
    <citation type="submission" date="2020-11" db="EMBL/GenBank/DDBJ databases">
        <authorList>
            <consortium name="DOE Joint Genome Institute"/>
            <person name="Ahrendt S."/>
            <person name="Riley R."/>
            <person name="Andreopoulos W."/>
            <person name="Labutti K."/>
            <person name="Pangilinan J."/>
            <person name="Ruiz-Duenas F.J."/>
            <person name="Barrasa J.M."/>
            <person name="Sanchez-Garcia M."/>
            <person name="Camarero S."/>
            <person name="Miyauchi S."/>
            <person name="Serrano A."/>
            <person name="Linde D."/>
            <person name="Babiker R."/>
            <person name="Drula E."/>
            <person name="Ayuso-Fernandez I."/>
            <person name="Pacheco R."/>
            <person name="Padilla G."/>
            <person name="Ferreira P."/>
            <person name="Barriuso J."/>
            <person name="Kellner H."/>
            <person name="Castanera R."/>
            <person name="Alfaro M."/>
            <person name="Ramirez L."/>
            <person name="Pisabarro A.G."/>
            <person name="Kuo A."/>
            <person name="Tritt A."/>
            <person name="Lipzen A."/>
            <person name="He G."/>
            <person name="Yan M."/>
            <person name="Ng V."/>
            <person name="Cullen D."/>
            <person name="Martin F."/>
            <person name="Rosso M.-N."/>
            <person name="Henrissat B."/>
            <person name="Hibbett D."/>
            <person name="Martinez A.T."/>
            <person name="Grigoriev I.V."/>
        </authorList>
    </citation>
    <scope>NUCLEOTIDE SEQUENCE</scope>
    <source>
        <strain evidence="1">AH 40177</strain>
    </source>
</reference>
<comment type="caution">
    <text evidence="1">The sequence shown here is derived from an EMBL/GenBank/DDBJ whole genome shotgun (WGS) entry which is preliminary data.</text>
</comment>